<dbReference type="Pfam" id="PF01803">
    <property type="entry name" value="LIM_bind"/>
    <property type="match status" value="1"/>
</dbReference>
<dbReference type="PROSITE" id="PS51532">
    <property type="entry name" value="PITH"/>
    <property type="match status" value="1"/>
</dbReference>
<feature type="domain" description="PITH" evidence="1">
    <location>
        <begin position="225"/>
        <end position="422"/>
    </location>
</feature>
<gene>
    <name evidence="2" type="ORF">Ahy_A01g002920</name>
</gene>
<evidence type="ECO:0000259" key="1">
    <source>
        <dbReference type="PROSITE" id="PS51532"/>
    </source>
</evidence>
<sequence length="422" mass="47556">MSSLRRGVALIVFAPFVAIVVRPLSAVLLSYELLPRCSRRCFFSPRRRIVIISSPRQSSGYCSWKFEALREMENNEIEAALETSRKSLAANVLSSASQMSDPSKSFPEKEEVMELARKVFKDGRDVDLEDQVISDQFQIGYSSSRSSHFRSIPDCRYFSFICVSITGLKTCMTSGYSYIEGIEHLLLSLKQNNYEMHAFTNYPICLLQNVSVLVLKVTLFKNPVADLSLFQLKMGICNQDAIKQLQSMMENVNEQQKITFQDAWQCDICGSKSERGFEATFEVLPRLNDIKFGSGVIDELLFLELPREQRFSCVKIFGKQRGFTSDVKIKSISIVGGADGTSPAKMRAFINRDGIDFSDAQSMQAIQLGVLKKAGSPIQHVIQVVRKNDPLGRDVELFRRHYYAPGQVGPASKDILLLTDRK</sequence>
<protein>
    <recommendedName>
        <fullName evidence="1">PITH domain-containing protein</fullName>
    </recommendedName>
</protein>
<evidence type="ECO:0000313" key="3">
    <source>
        <dbReference type="Proteomes" id="UP000289738"/>
    </source>
</evidence>
<comment type="caution">
    <text evidence="2">The sequence shown here is derived from an EMBL/GenBank/DDBJ whole genome shotgun (WGS) entry which is preliminary data.</text>
</comment>
<name>A0A445ERS8_ARAHY</name>
<dbReference type="GO" id="GO:0005737">
    <property type="term" value="C:cytoplasm"/>
    <property type="evidence" value="ECO:0007669"/>
    <property type="project" value="UniProtKB-ARBA"/>
</dbReference>
<dbReference type="InterPro" id="IPR010400">
    <property type="entry name" value="PITH_dom"/>
</dbReference>
<dbReference type="STRING" id="3818.A0A445ERS8"/>
<organism evidence="2 3">
    <name type="scientific">Arachis hypogaea</name>
    <name type="common">Peanut</name>
    <dbReference type="NCBI Taxonomy" id="3818"/>
    <lineage>
        <taxon>Eukaryota</taxon>
        <taxon>Viridiplantae</taxon>
        <taxon>Streptophyta</taxon>
        <taxon>Embryophyta</taxon>
        <taxon>Tracheophyta</taxon>
        <taxon>Spermatophyta</taxon>
        <taxon>Magnoliopsida</taxon>
        <taxon>eudicotyledons</taxon>
        <taxon>Gunneridae</taxon>
        <taxon>Pentapetalae</taxon>
        <taxon>rosids</taxon>
        <taxon>fabids</taxon>
        <taxon>Fabales</taxon>
        <taxon>Fabaceae</taxon>
        <taxon>Papilionoideae</taxon>
        <taxon>50 kb inversion clade</taxon>
        <taxon>dalbergioids sensu lato</taxon>
        <taxon>Dalbergieae</taxon>
        <taxon>Pterocarpus clade</taxon>
        <taxon>Arachis</taxon>
    </lineage>
</organism>
<dbReference type="InterPro" id="IPR008979">
    <property type="entry name" value="Galactose-bd-like_sf"/>
</dbReference>
<dbReference type="Proteomes" id="UP000289738">
    <property type="component" value="Chromosome A01"/>
</dbReference>
<dbReference type="SUPFAM" id="SSF49785">
    <property type="entry name" value="Galactose-binding domain-like"/>
    <property type="match status" value="1"/>
</dbReference>
<dbReference type="EMBL" id="SDMP01000001">
    <property type="protein sequence ID" value="RYR78188.1"/>
    <property type="molecule type" value="Genomic_DNA"/>
</dbReference>
<keyword evidence="3" id="KW-1185">Reference proteome</keyword>
<dbReference type="InterPro" id="IPR029005">
    <property type="entry name" value="LIM-bd/SEUSS"/>
</dbReference>
<accession>A0A445ERS8</accession>
<dbReference type="PANTHER" id="PTHR10378">
    <property type="entry name" value="LIM DOMAIN-BINDING PROTEIN"/>
    <property type="match status" value="1"/>
</dbReference>
<dbReference type="AlphaFoldDB" id="A0A445ERS8"/>
<dbReference type="InterPro" id="IPR037047">
    <property type="entry name" value="PITH_dom_sf"/>
</dbReference>
<evidence type="ECO:0000313" key="2">
    <source>
        <dbReference type="EMBL" id="RYR78188.1"/>
    </source>
</evidence>
<proteinExistence type="predicted"/>
<dbReference type="Pfam" id="PF06201">
    <property type="entry name" value="PITH"/>
    <property type="match status" value="1"/>
</dbReference>
<reference evidence="2 3" key="1">
    <citation type="submission" date="2019-01" db="EMBL/GenBank/DDBJ databases">
        <title>Sequencing of cultivated peanut Arachis hypogaea provides insights into genome evolution and oil improvement.</title>
        <authorList>
            <person name="Chen X."/>
        </authorList>
    </citation>
    <scope>NUCLEOTIDE SEQUENCE [LARGE SCALE GENOMIC DNA]</scope>
    <source>
        <strain evidence="3">cv. Fuhuasheng</strain>
        <tissue evidence="2">Leaves</tissue>
    </source>
</reference>
<dbReference type="Gene3D" id="2.60.120.470">
    <property type="entry name" value="PITH domain"/>
    <property type="match status" value="1"/>
</dbReference>